<organism evidence="2 3">
    <name type="scientific">Actinomadura mexicana</name>
    <dbReference type="NCBI Taxonomy" id="134959"/>
    <lineage>
        <taxon>Bacteria</taxon>
        <taxon>Bacillati</taxon>
        <taxon>Actinomycetota</taxon>
        <taxon>Actinomycetes</taxon>
        <taxon>Streptosporangiales</taxon>
        <taxon>Thermomonosporaceae</taxon>
        <taxon>Actinomadura</taxon>
    </lineage>
</organism>
<evidence type="ECO:0000313" key="3">
    <source>
        <dbReference type="Proteomes" id="UP000198420"/>
    </source>
</evidence>
<dbReference type="OrthoDB" id="5723777at2"/>
<dbReference type="InterPro" id="IPR036661">
    <property type="entry name" value="Luciferase-like_sf"/>
</dbReference>
<evidence type="ECO:0000313" key="2">
    <source>
        <dbReference type="EMBL" id="SNR23935.1"/>
    </source>
</evidence>
<keyword evidence="2" id="KW-0560">Oxidoreductase</keyword>
<dbReference type="Pfam" id="PF00296">
    <property type="entry name" value="Bac_luciferase"/>
    <property type="match status" value="1"/>
</dbReference>
<sequence length="103" mass="10621">MTAALFEIGYYGLAGRIASPLDVVAEAQQAERLGIGAMFLSERINVKDAGVVAGAVAAATGKIGIGTAATNHNTWSGRTEPLRAPTCRTLSGVRRSVRGPGRP</sequence>
<dbReference type="GO" id="GO:0004497">
    <property type="term" value="F:monooxygenase activity"/>
    <property type="evidence" value="ECO:0007669"/>
    <property type="project" value="UniProtKB-KW"/>
</dbReference>
<reference evidence="3" key="1">
    <citation type="submission" date="2017-06" db="EMBL/GenBank/DDBJ databases">
        <authorList>
            <person name="Varghese N."/>
            <person name="Submissions S."/>
        </authorList>
    </citation>
    <scope>NUCLEOTIDE SEQUENCE [LARGE SCALE GENOMIC DNA]</scope>
    <source>
        <strain evidence="3">DSM 44485</strain>
    </source>
</reference>
<dbReference type="InterPro" id="IPR011251">
    <property type="entry name" value="Luciferase-like_dom"/>
</dbReference>
<feature type="domain" description="Luciferase-like" evidence="1">
    <location>
        <begin position="16"/>
        <end position="74"/>
    </location>
</feature>
<evidence type="ECO:0000259" key="1">
    <source>
        <dbReference type="Pfam" id="PF00296"/>
    </source>
</evidence>
<dbReference type="RefSeq" id="WP_089309673.1">
    <property type="nucleotide sequence ID" value="NZ_FZNP01000001.1"/>
</dbReference>
<proteinExistence type="predicted"/>
<keyword evidence="3" id="KW-1185">Reference proteome</keyword>
<dbReference type="Gene3D" id="3.20.20.30">
    <property type="entry name" value="Luciferase-like domain"/>
    <property type="match status" value="1"/>
</dbReference>
<dbReference type="GO" id="GO:0016705">
    <property type="term" value="F:oxidoreductase activity, acting on paired donors, with incorporation or reduction of molecular oxygen"/>
    <property type="evidence" value="ECO:0007669"/>
    <property type="project" value="InterPro"/>
</dbReference>
<accession>A0A238UPA9</accession>
<gene>
    <name evidence="2" type="ORF">SAMN06265355_101239</name>
</gene>
<dbReference type="Proteomes" id="UP000198420">
    <property type="component" value="Unassembled WGS sequence"/>
</dbReference>
<dbReference type="SUPFAM" id="SSF51679">
    <property type="entry name" value="Bacterial luciferase-like"/>
    <property type="match status" value="1"/>
</dbReference>
<name>A0A238UPA9_9ACTN</name>
<dbReference type="EMBL" id="FZNP01000001">
    <property type="protein sequence ID" value="SNR23935.1"/>
    <property type="molecule type" value="Genomic_DNA"/>
</dbReference>
<dbReference type="AlphaFoldDB" id="A0A238UPA9"/>
<protein>
    <submittedName>
        <fullName evidence="2">Luciferase-like monooxygenase</fullName>
    </submittedName>
</protein>
<keyword evidence="2" id="KW-0503">Monooxygenase</keyword>